<dbReference type="InterPro" id="IPR005545">
    <property type="entry name" value="YCII"/>
</dbReference>
<feature type="domain" description="YCII-related" evidence="2">
    <location>
        <begin position="1"/>
        <end position="110"/>
    </location>
</feature>
<name>A0A964T843_9HYPH</name>
<dbReference type="Pfam" id="PF03795">
    <property type="entry name" value="YCII"/>
    <property type="match status" value="1"/>
</dbReference>
<dbReference type="RefSeq" id="WP_161142630.1">
    <property type="nucleotide sequence ID" value="NZ_SPKJ01000148.1"/>
</dbReference>
<evidence type="ECO:0000313" key="4">
    <source>
        <dbReference type="Proteomes" id="UP000773614"/>
    </source>
</evidence>
<sequence length="140" mass="15478">MRVMVMVKASADSEAGLLPETELLEAMGKFNEELVNAGIMLAGEGLKPSSEGKRIAFDGPGRTVIDGPFAETRELVAGFWLWQVRDMAEAVEWAKRCPNPMPGPSELEIRPLFEMADFGDAVTPEIADQEERLRTRLEGR</sequence>
<dbReference type="Proteomes" id="UP000773614">
    <property type="component" value="Unassembled WGS sequence"/>
</dbReference>
<evidence type="ECO:0000259" key="2">
    <source>
        <dbReference type="Pfam" id="PF03795"/>
    </source>
</evidence>
<dbReference type="EMBL" id="SPKJ01000148">
    <property type="protein sequence ID" value="MYZ50306.1"/>
    <property type="molecule type" value="Genomic_DNA"/>
</dbReference>
<comment type="similarity">
    <text evidence="1">Belongs to the YciI family.</text>
</comment>
<gene>
    <name evidence="3" type="ORF">E4O86_21585</name>
</gene>
<dbReference type="InterPro" id="IPR011008">
    <property type="entry name" value="Dimeric_a/b-barrel"/>
</dbReference>
<dbReference type="SUPFAM" id="SSF54909">
    <property type="entry name" value="Dimeric alpha+beta barrel"/>
    <property type="match status" value="1"/>
</dbReference>
<accession>A0A964T843</accession>
<evidence type="ECO:0000256" key="1">
    <source>
        <dbReference type="ARBA" id="ARBA00007689"/>
    </source>
</evidence>
<dbReference type="OrthoDB" id="9807535at2"/>
<organism evidence="3 4">
    <name type="scientific">Propylenella binzhouense</name>
    <dbReference type="NCBI Taxonomy" id="2555902"/>
    <lineage>
        <taxon>Bacteria</taxon>
        <taxon>Pseudomonadati</taxon>
        <taxon>Pseudomonadota</taxon>
        <taxon>Alphaproteobacteria</taxon>
        <taxon>Hyphomicrobiales</taxon>
        <taxon>Propylenellaceae</taxon>
        <taxon>Propylenella</taxon>
    </lineage>
</organism>
<protein>
    <submittedName>
        <fullName evidence="3">YciI family protein</fullName>
    </submittedName>
</protein>
<proteinExistence type="inferred from homology"/>
<dbReference type="Gene3D" id="3.30.70.1060">
    <property type="entry name" value="Dimeric alpha+beta barrel"/>
    <property type="match status" value="1"/>
</dbReference>
<dbReference type="PANTHER" id="PTHR35174">
    <property type="entry name" value="BLL7171 PROTEIN-RELATED"/>
    <property type="match status" value="1"/>
</dbReference>
<reference evidence="3" key="1">
    <citation type="submission" date="2019-03" db="EMBL/GenBank/DDBJ databases">
        <title>Afifella sp. nov., isolated from activated sludge.</title>
        <authorList>
            <person name="Li Q."/>
            <person name="Liu Y."/>
        </authorList>
    </citation>
    <scope>NUCLEOTIDE SEQUENCE</scope>
    <source>
        <strain evidence="3">L72</strain>
    </source>
</reference>
<keyword evidence="4" id="KW-1185">Reference proteome</keyword>
<comment type="caution">
    <text evidence="3">The sequence shown here is derived from an EMBL/GenBank/DDBJ whole genome shotgun (WGS) entry which is preliminary data.</text>
</comment>
<dbReference type="AlphaFoldDB" id="A0A964T843"/>
<dbReference type="PANTHER" id="PTHR35174:SF4">
    <property type="entry name" value="BLL7163 PROTEIN"/>
    <property type="match status" value="1"/>
</dbReference>
<evidence type="ECO:0000313" key="3">
    <source>
        <dbReference type="EMBL" id="MYZ50306.1"/>
    </source>
</evidence>